<evidence type="ECO:0000313" key="3">
    <source>
        <dbReference type="Proteomes" id="UP000308197"/>
    </source>
</evidence>
<protein>
    <submittedName>
        <fullName evidence="2">Uncharacterized protein</fullName>
    </submittedName>
</protein>
<proteinExistence type="predicted"/>
<sequence length="172" mass="20201">MRPRTWYYGFRMAPEDVFNLAIYVKAKETEDSKELISLLEDLSPPDRQKPFDPMSHYGQRIQKIKRWAYGYVEEEAGVSVSPTMRAQVQHHEDTAPNVIEIMFFAKKRVFEDSEFDFTTCRVSEEVQEEIERVRALLPDDQGRWYRDFDEYSTEHPWSPPEDSPSTGDNPAA</sequence>
<dbReference type="AlphaFoldDB" id="A0A5C3PEW6"/>
<reference evidence="2 3" key="1">
    <citation type="journal article" date="2019" name="Nat. Ecol. Evol.">
        <title>Megaphylogeny resolves global patterns of mushroom evolution.</title>
        <authorList>
            <person name="Varga T."/>
            <person name="Krizsan K."/>
            <person name="Foldi C."/>
            <person name="Dima B."/>
            <person name="Sanchez-Garcia M."/>
            <person name="Sanchez-Ramirez S."/>
            <person name="Szollosi G.J."/>
            <person name="Szarkandi J.G."/>
            <person name="Papp V."/>
            <person name="Albert L."/>
            <person name="Andreopoulos W."/>
            <person name="Angelini C."/>
            <person name="Antonin V."/>
            <person name="Barry K.W."/>
            <person name="Bougher N.L."/>
            <person name="Buchanan P."/>
            <person name="Buyck B."/>
            <person name="Bense V."/>
            <person name="Catcheside P."/>
            <person name="Chovatia M."/>
            <person name="Cooper J."/>
            <person name="Damon W."/>
            <person name="Desjardin D."/>
            <person name="Finy P."/>
            <person name="Geml J."/>
            <person name="Haridas S."/>
            <person name="Hughes K."/>
            <person name="Justo A."/>
            <person name="Karasinski D."/>
            <person name="Kautmanova I."/>
            <person name="Kiss B."/>
            <person name="Kocsube S."/>
            <person name="Kotiranta H."/>
            <person name="LaButti K.M."/>
            <person name="Lechner B.E."/>
            <person name="Liimatainen K."/>
            <person name="Lipzen A."/>
            <person name="Lukacs Z."/>
            <person name="Mihaltcheva S."/>
            <person name="Morgado L.N."/>
            <person name="Niskanen T."/>
            <person name="Noordeloos M.E."/>
            <person name="Ohm R.A."/>
            <person name="Ortiz-Santana B."/>
            <person name="Ovrebo C."/>
            <person name="Racz N."/>
            <person name="Riley R."/>
            <person name="Savchenko A."/>
            <person name="Shiryaev A."/>
            <person name="Soop K."/>
            <person name="Spirin V."/>
            <person name="Szebenyi C."/>
            <person name="Tomsovsky M."/>
            <person name="Tulloss R.E."/>
            <person name="Uehling J."/>
            <person name="Grigoriev I.V."/>
            <person name="Vagvolgyi C."/>
            <person name="Papp T."/>
            <person name="Martin F.M."/>
            <person name="Miettinen O."/>
            <person name="Hibbett D.S."/>
            <person name="Nagy L.G."/>
        </authorList>
    </citation>
    <scope>NUCLEOTIDE SEQUENCE [LARGE SCALE GENOMIC DNA]</scope>
    <source>
        <strain evidence="2 3">HHB13444</strain>
    </source>
</reference>
<feature type="compositionally biased region" description="Polar residues" evidence="1">
    <location>
        <begin position="163"/>
        <end position="172"/>
    </location>
</feature>
<dbReference type="EMBL" id="ML211184">
    <property type="protein sequence ID" value="TFK86770.1"/>
    <property type="molecule type" value="Genomic_DNA"/>
</dbReference>
<keyword evidence="3" id="KW-1185">Reference proteome</keyword>
<organism evidence="2 3">
    <name type="scientific">Polyporus arcularius HHB13444</name>
    <dbReference type="NCBI Taxonomy" id="1314778"/>
    <lineage>
        <taxon>Eukaryota</taxon>
        <taxon>Fungi</taxon>
        <taxon>Dikarya</taxon>
        <taxon>Basidiomycota</taxon>
        <taxon>Agaricomycotina</taxon>
        <taxon>Agaricomycetes</taxon>
        <taxon>Polyporales</taxon>
        <taxon>Polyporaceae</taxon>
        <taxon>Polyporus</taxon>
    </lineage>
</organism>
<name>A0A5C3PEW6_9APHY</name>
<feature type="region of interest" description="Disordered" evidence="1">
    <location>
        <begin position="148"/>
        <end position="172"/>
    </location>
</feature>
<dbReference type="Proteomes" id="UP000308197">
    <property type="component" value="Unassembled WGS sequence"/>
</dbReference>
<dbReference type="InParanoid" id="A0A5C3PEW6"/>
<gene>
    <name evidence="2" type="ORF">K466DRAFT_663518</name>
</gene>
<evidence type="ECO:0000313" key="2">
    <source>
        <dbReference type="EMBL" id="TFK86770.1"/>
    </source>
</evidence>
<accession>A0A5C3PEW6</accession>
<evidence type="ECO:0000256" key="1">
    <source>
        <dbReference type="SAM" id="MobiDB-lite"/>
    </source>
</evidence>